<dbReference type="InParanoid" id="A0A067PN24"/>
<organism evidence="3 4">
    <name type="scientific">Jaapia argillacea MUCL 33604</name>
    <dbReference type="NCBI Taxonomy" id="933084"/>
    <lineage>
        <taxon>Eukaryota</taxon>
        <taxon>Fungi</taxon>
        <taxon>Dikarya</taxon>
        <taxon>Basidiomycota</taxon>
        <taxon>Agaricomycotina</taxon>
        <taxon>Agaricomycetes</taxon>
        <taxon>Agaricomycetidae</taxon>
        <taxon>Jaapiales</taxon>
        <taxon>Jaapiaceae</taxon>
        <taxon>Jaapia</taxon>
    </lineage>
</organism>
<feature type="region of interest" description="Disordered" evidence="1">
    <location>
        <begin position="1"/>
        <end position="20"/>
    </location>
</feature>
<dbReference type="EMBL" id="KL197745">
    <property type="protein sequence ID" value="KDQ51726.1"/>
    <property type="molecule type" value="Genomic_DNA"/>
</dbReference>
<sequence>MARGRRGYMGPNSFPTPLAPDTGEVARLIVNESNVNELFQNFIRHTQDIDASKAKKDANEVLPVNREKAMNDEK</sequence>
<proteinExistence type="predicted"/>
<name>A0A067PN24_9AGAM</name>
<evidence type="ECO:0000313" key="4">
    <source>
        <dbReference type="Proteomes" id="UP000027265"/>
    </source>
</evidence>
<evidence type="ECO:0000259" key="2">
    <source>
        <dbReference type="Pfam" id="PF19343"/>
    </source>
</evidence>
<dbReference type="AlphaFoldDB" id="A0A067PN24"/>
<gene>
    <name evidence="3" type="ORF">JAAARDRAFT_198809</name>
</gene>
<protein>
    <recommendedName>
        <fullName evidence="2">HAM1-like N-terminal domain-containing protein</fullName>
    </recommendedName>
</protein>
<dbReference type="STRING" id="933084.A0A067PN24"/>
<dbReference type="InterPro" id="IPR045967">
    <property type="entry name" value="HAM1-like_N"/>
</dbReference>
<keyword evidence="4" id="KW-1185">Reference proteome</keyword>
<evidence type="ECO:0000313" key="3">
    <source>
        <dbReference type="EMBL" id="KDQ51726.1"/>
    </source>
</evidence>
<dbReference type="HOGENOM" id="CLU_2688162_0_0_1"/>
<accession>A0A067PN24</accession>
<evidence type="ECO:0000256" key="1">
    <source>
        <dbReference type="SAM" id="MobiDB-lite"/>
    </source>
</evidence>
<feature type="domain" description="HAM1-like N-terminal" evidence="2">
    <location>
        <begin position="24"/>
        <end position="73"/>
    </location>
</feature>
<dbReference type="Pfam" id="PF19343">
    <property type="entry name" value="HAM1_N"/>
    <property type="match status" value="1"/>
</dbReference>
<reference evidence="4" key="1">
    <citation type="journal article" date="2014" name="Proc. Natl. Acad. Sci. U.S.A.">
        <title>Extensive sampling of basidiomycete genomes demonstrates inadequacy of the white-rot/brown-rot paradigm for wood decay fungi.</title>
        <authorList>
            <person name="Riley R."/>
            <person name="Salamov A.A."/>
            <person name="Brown D.W."/>
            <person name="Nagy L.G."/>
            <person name="Floudas D."/>
            <person name="Held B.W."/>
            <person name="Levasseur A."/>
            <person name="Lombard V."/>
            <person name="Morin E."/>
            <person name="Otillar R."/>
            <person name="Lindquist E.A."/>
            <person name="Sun H."/>
            <person name="LaButti K.M."/>
            <person name="Schmutz J."/>
            <person name="Jabbour D."/>
            <person name="Luo H."/>
            <person name="Baker S.E."/>
            <person name="Pisabarro A.G."/>
            <person name="Walton J.D."/>
            <person name="Blanchette R.A."/>
            <person name="Henrissat B."/>
            <person name="Martin F."/>
            <person name="Cullen D."/>
            <person name="Hibbett D.S."/>
            <person name="Grigoriev I.V."/>
        </authorList>
    </citation>
    <scope>NUCLEOTIDE SEQUENCE [LARGE SCALE GENOMIC DNA]</scope>
    <source>
        <strain evidence="4">MUCL 33604</strain>
    </source>
</reference>
<dbReference type="Proteomes" id="UP000027265">
    <property type="component" value="Unassembled WGS sequence"/>
</dbReference>